<feature type="domain" description="DnaB/C C-terminal" evidence="3">
    <location>
        <begin position="189"/>
        <end position="247"/>
    </location>
</feature>
<gene>
    <name evidence="4" type="ORF">ACKQTC_01490</name>
</gene>
<dbReference type="EMBL" id="JBJUVG010000002">
    <property type="protein sequence ID" value="MFM9413049.1"/>
    <property type="molecule type" value="Genomic_DNA"/>
</dbReference>
<evidence type="ECO:0000259" key="3">
    <source>
        <dbReference type="Pfam" id="PF07261"/>
    </source>
</evidence>
<dbReference type="InterPro" id="IPR034829">
    <property type="entry name" value="DnaD-like_sf"/>
</dbReference>
<comment type="similarity">
    <text evidence="1">Belongs to the DnaB/DnaD family.</text>
</comment>
<evidence type="ECO:0000256" key="1">
    <source>
        <dbReference type="ARBA" id="ARBA00093462"/>
    </source>
</evidence>
<organism evidence="4 5">
    <name type="scientific">Peptococcus simiae</name>
    <dbReference type="NCBI Taxonomy" id="1643805"/>
    <lineage>
        <taxon>Bacteria</taxon>
        <taxon>Bacillati</taxon>
        <taxon>Bacillota</taxon>
        <taxon>Clostridia</taxon>
        <taxon>Eubacteriales</taxon>
        <taxon>Peptococcaceae</taxon>
        <taxon>Peptococcus</taxon>
    </lineage>
</organism>
<feature type="region of interest" description="Disordered" evidence="2">
    <location>
        <begin position="247"/>
        <end position="286"/>
    </location>
</feature>
<evidence type="ECO:0000313" key="5">
    <source>
        <dbReference type="Proteomes" id="UP001631949"/>
    </source>
</evidence>
<dbReference type="InterPro" id="IPR006343">
    <property type="entry name" value="DnaB/C_C"/>
</dbReference>
<reference evidence="4 5" key="1">
    <citation type="journal article" date="2016" name="Int. J. Syst. Evol. Microbiol.">
        <title>Peptococcus simiae sp. nov., isolated from rhesus macaque faeces and emended description of the genus Peptococcus.</title>
        <authorList>
            <person name="Shkoporov A.N."/>
            <person name="Efimov B.A."/>
            <person name="Kondova I."/>
            <person name="Ouwerling B."/>
            <person name="Chaplin A.V."/>
            <person name="Shcherbakova V.A."/>
            <person name="Langermans J.A.M."/>
        </authorList>
    </citation>
    <scope>NUCLEOTIDE SEQUENCE [LARGE SCALE GENOMIC DNA]</scope>
    <source>
        <strain evidence="4 5">M108</strain>
    </source>
</reference>
<feature type="compositionally biased region" description="Basic and acidic residues" evidence="2">
    <location>
        <begin position="269"/>
        <end position="279"/>
    </location>
</feature>
<comment type="caution">
    <text evidence="4">The sequence shown here is derived from an EMBL/GenBank/DDBJ whole genome shotgun (WGS) entry which is preliminary data.</text>
</comment>
<dbReference type="SUPFAM" id="SSF158499">
    <property type="entry name" value="DnaD domain-like"/>
    <property type="match status" value="1"/>
</dbReference>
<sequence>MAIPRRLLAYLDGMDLTLEEWGALCYLLYLEGEVKPADVKGNRACELLETRGLVAREGQSISFEPMLQLVEGGKSQQKPQPQPLPTVYARLVKRYEQESGRFLSEKDKRDLLQVLQKYGWPEEVVYQAFVFYAANYRRRYYSFAGFCQMAFQAGVKTLPELKDFCSQLDYGVKKVKEVLQRLGKYNQPTEAQKNYYQKWQRDWHFSHEMILLAADETINADNPSIGYVDRVLDNWQAEGLSTPQDVANRRKSHKKAAKERIKGRRKVIGNRDFDDHAPEDYDSLEE</sequence>
<dbReference type="Gene3D" id="1.10.10.630">
    <property type="entry name" value="DnaD domain-like"/>
    <property type="match status" value="1"/>
</dbReference>
<protein>
    <submittedName>
        <fullName evidence="4">DnaD domain-containing protein</fullName>
    </submittedName>
</protein>
<evidence type="ECO:0000256" key="2">
    <source>
        <dbReference type="SAM" id="MobiDB-lite"/>
    </source>
</evidence>
<dbReference type="NCBIfam" id="TIGR01446">
    <property type="entry name" value="DnaD_dom"/>
    <property type="match status" value="1"/>
</dbReference>
<name>A0ABW9GWQ6_9FIRM</name>
<evidence type="ECO:0000313" key="4">
    <source>
        <dbReference type="EMBL" id="MFM9413049.1"/>
    </source>
</evidence>
<dbReference type="Pfam" id="PF07261">
    <property type="entry name" value="DnaB_2"/>
    <property type="match status" value="1"/>
</dbReference>
<proteinExistence type="inferred from homology"/>
<dbReference type="RefSeq" id="WP_408976668.1">
    <property type="nucleotide sequence ID" value="NZ_JBJUVG010000002.1"/>
</dbReference>
<feature type="compositionally biased region" description="Basic residues" evidence="2">
    <location>
        <begin position="249"/>
        <end position="268"/>
    </location>
</feature>
<accession>A0ABW9GWQ6</accession>
<dbReference type="Proteomes" id="UP001631949">
    <property type="component" value="Unassembled WGS sequence"/>
</dbReference>
<keyword evidence="5" id="KW-1185">Reference proteome</keyword>